<feature type="transmembrane region" description="Helical" evidence="9">
    <location>
        <begin position="245"/>
        <end position="262"/>
    </location>
</feature>
<keyword evidence="8 9" id="KW-0472">Membrane</keyword>
<comment type="similarity">
    <text evidence="2 9">Belongs to the energy-coupling factor EcfT family.</text>
</comment>
<evidence type="ECO:0000313" key="11">
    <source>
        <dbReference type="Proteomes" id="UP001197974"/>
    </source>
</evidence>
<feature type="transmembrane region" description="Helical" evidence="9">
    <location>
        <begin position="25"/>
        <end position="52"/>
    </location>
</feature>
<dbReference type="PANTHER" id="PTHR33514:SF13">
    <property type="entry name" value="PROTEIN ABCI12, CHLOROPLASTIC"/>
    <property type="match status" value="1"/>
</dbReference>
<sequence>MNSFIIGKYVPGQSLIHRLDPRSKLAMVFLFVFIVFIANNTLTYSFLIFFVATIVMLTKIPVSFIWNGMKPVIWLVIFTFVLHIFFTKGGPVLVDLAFVQVYEEGLRQAIFISCRFVLLIMITTVLTLTTTPIEITDGIEMGLHPLKKVKLPIHELALMMSISLRFIPTLMEETDKIIKAQKARGADFTSGPIKERVKALIPLLVPLFISAFKRADDLATAMESRGYRGSEGRTKLRQLRWKTNDTLLILSLAGLSIILFIFRT</sequence>
<comment type="function">
    <text evidence="9">Transmembrane (T) component of an energy-coupling factor (ECF) ABC-transporter complex. Unlike classic ABC transporters this ECF transporter provides the energy necessary to transport a number of different substrates.</text>
</comment>
<evidence type="ECO:0000256" key="9">
    <source>
        <dbReference type="HAMAP-Rule" id="MF_01461"/>
    </source>
</evidence>
<evidence type="ECO:0000256" key="6">
    <source>
        <dbReference type="ARBA" id="ARBA00022692"/>
    </source>
</evidence>
<evidence type="ECO:0000256" key="7">
    <source>
        <dbReference type="ARBA" id="ARBA00022989"/>
    </source>
</evidence>
<feature type="transmembrane region" description="Helical" evidence="9">
    <location>
        <begin position="110"/>
        <end position="133"/>
    </location>
</feature>
<keyword evidence="5 9" id="KW-1003">Cell membrane</keyword>
<keyword evidence="11" id="KW-1185">Reference proteome</keyword>
<feature type="transmembrane region" description="Helical" evidence="9">
    <location>
        <begin position="72"/>
        <end position="98"/>
    </location>
</feature>
<evidence type="ECO:0000313" key="10">
    <source>
        <dbReference type="EMBL" id="WLR42011.1"/>
    </source>
</evidence>
<dbReference type="CDD" id="cd16914">
    <property type="entry name" value="EcfT"/>
    <property type="match status" value="1"/>
</dbReference>
<dbReference type="Pfam" id="PF02361">
    <property type="entry name" value="CbiQ"/>
    <property type="match status" value="1"/>
</dbReference>
<comment type="subunit">
    <text evidence="9">Forms a stable energy-coupling factor (ECF) transporter complex composed of 2 membrane-embedded substrate-binding proteins (S component), 2 ATP-binding proteins (A component) and 2 transmembrane proteins (T component).</text>
</comment>
<keyword evidence="4 9" id="KW-0813">Transport</keyword>
<comment type="subcellular location">
    <subcellularLocation>
        <location evidence="1 9">Cell membrane</location>
        <topology evidence="1 9">Multi-pass membrane protein</topology>
    </subcellularLocation>
</comment>
<reference evidence="10 11" key="1">
    <citation type="submission" date="2023-06" db="EMBL/GenBank/DDBJ databases">
        <title>Five Gram-positive bacteria isolated from mangrove sediments in Shenzhen, Guangdong, China.</title>
        <authorList>
            <person name="Yu S."/>
            <person name="Zheng W."/>
            <person name="Huang Y."/>
        </authorList>
    </citation>
    <scope>NUCLEOTIDE SEQUENCE [LARGE SCALE GENOMIC DNA]</scope>
    <source>
        <strain evidence="10 11">SaN35-3</strain>
    </source>
</reference>
<dbReference type="RefSeq" id="WP_226541797.1">
    <property type="nucleotide sequence ID" value="NZ_CP129013.1"/>
</dbReference>
<name>A0ABY9JRJ6_9BACI</name>
<dbReference type="HAMAP" id="MF_01461">
    <property type="entry name" value="EcfT"/>
    <property type="match status" value="1"/>
</dbReference>
<evidence type="ECO:0000256" key="2">
    <source>
        <dbReference type="ARBA" id="ARBA00005660"/>
    </source>
</evidence>
<dbReference type="PANTHER" id="PTHR33514">
    <property type="entry name" value="PROTEIN ABCI12, CHLOROPLASTIC"/>
    <property type="match status" value="1"/>
</dbReference>
<evidence type="ECO:0000256" key="8">
    <source>
        <dbReference type="ARBA" id="ARBA00023136"/>
    </source>
</evidence>
<keyword evidence="7 9" id="KW-1133">Transmembrane helix</keyword>
<dbReference type="InterPro" id="IPR003339">
    <property type="entry name" value="ABC/ECF_trnsptr_transmembrane"/>
</dbReference>
<keyword evidence="6 9" id="KW-0812">Transmembrane</keyword>
<proteinExistence type="inferred from homology"/>
<protein>
    <recommendedName>
        <fullName evidence="3 9">Energy-coupling factor transporter transmembrane protein EcfT</fullName>
        <shortName evidence="9">ECF transporter T component EcfT</shortName>
    </recommendedName>
</protein>
<dbReference type="InterPro" id="IPR024919">
    <property type="entry name" value="EcfT"/>
</dbReference>
<evidence type="ECO:0000256" key="3">
    <source>
        <dbReference type="ARBA" id="ARBA00014042"/>
    </source>
</evidence>
<accession>A0ABY9JRJ6</accession>
<dbReference type="Proteomes" id="UP001197974">
    <property type="component" value="Chromosome"/>
</dbReference>
<organism evidence="10 11">
    <name type="scientific">Bacillus carboniphilus</name>
    <dbReference type="NCBI Taxonomy" id="86663"/>
    <lineage>
        <taxon>Bacteria</taxon>
        <taxon>Bacillati</taxon>
        <taxon>Bacillota</taxon>
        <taxon>Bacilli</taxon>
        <taxon>Bacillales</taxon>
        <taxon>Bacillaceae</taxon>
        <taxon>Bacillus</taxon>
    </lineage>
</organism>
<evidence type="ECO:0000256" key="4">
    <source>
        <dbReference type="ARBA" id="ARBA00022448"/>
    </source>
</evidence>
<dbReference type="EMBL" id="CP129013">
    <property type="protein sequence ID" value="WLR42011.1"/>
    <property type="molecule type" value="Genomic_DNA"/>
</dbReference>
<gene>
    <name evidence="9" type="primary">ecfT</name>
    <name evidence="10" type="ORF">LC087_14625</name>
</gene>
<evidence type="ECO:0000256" key="5">
    <source>
        <dbReference type="ARBA" id="ARBA00022475"/>
    </source>
</evidence>
<evidence type="ECO:0000256" key="1">
    <source>
        <dbReference type="ARBA" id="ARBA00004651"/>
    </source>
</evidence>